<keyword evidence="8" id="KW-1185">Reference proteome</keyword>
<evidence type="ECO:0000256" key="5">
    <source>
        <dbReference type="PIRSR" id="PIRSR017617-1"/>
    </source>
</evidence>
<evidence type="ECO:0000256" key="3">
    <source>
        <dbReference type="ARBA" id="ARBA00022898"/>
    </source>
</evidence>
<feature type="modified residue" description="N6-(pyridoxal phosphate)lysine" evidence="5">
    <location>
        <position position="233"/>
    </location>
</feature>
<dbReference type="OrthoDB" id="10261951at2759"/>
<gene>
    <name evidence="7" type="primary">GLY1</name>
    <name evidence="7" type="ORF">MVES_000568</name>
</gene>
<dbReference type="FunFam" id="3.40.640.10:FF:000030">
    <property type="entry name" value="Low-specificity L-threonine aldolase"/>
    <property type="match status" value="1"/>
</dbReference>
<dbReference type="InterPro" id="IPR015421">
    <property type="entry name" value="PyrdxlP-dep_Trfase_major"/>
</dbReference>
<organism evidence="7 8">
    <name type="scientific">Malassezia vespertilionis</name>
    <dbReference type="NCBI Taxonomy" id="2020962"/>
    <lineage>
        <taxon>Eukaryota</taxon>
        <taxon>Fungi</taxon>
        <taxon>Dikarya</taxon>
        <taxon>Basidiomycota</taxon>
        <taxon>Ustilaginomycotina</taxon>
        <taxon>Malasseziomycetes</taxon>
        <taxon>Malasseziales</taxon>
        <taxon>Malasseziaceae</taxon>
        <taxon>Malassezia</taxon>
    </lineage>
</organism>
<dbReference type="STRING" id="2020962.A0A2N1JHH8"/>
<dbReference type="Pfam" id="PF01212">
    <property type="entry name" value="Beta_elim_lyase"/>
    <property type="match status" value="1"/>
</dbReference>
<dbReference type="PANTHER" id="PTHR48097:SF9">
    <property type="entry name" value="L-THREONINE ALDOLASE"/>
    <property type="match status" value="1"/>
</dbReference>
<name>A0A2N1JHH8_9BASI</name>
<evidence type="ECO:0000313" key="7">
    <source>
        <dbReference type="EMBL" id="PKI85988.1"/>
    </source>
</evidence>
<dbReference type="GO" id="GO:0006545">
    <property type="term" value="P:glycine biosynthetic process"/>
    <property type="evidence" value="ECO:0007669"/>
    <property type="project" value="TreeGrafter"/>
</dbReference>
<dbReference type="PANTHER" id="PTHR48097">
    <property type="entry name" value="L-THREONINE ALDOLASE-RELATED"/>
    <property type="match status" value="1"/>
</dbReference>
<dbReference type="AlphaFoldDB" id="A0A2N1JHH8"/>
<dbReference type="InterPro" id="IPR023603">
    <property type="entry name" value="Low_specificity_L-TA-like"/>
</dbReference>
<comment type="similarity">
    <text evidence="2">Belongs to the threonine aldolase family.</text>
</comment>
<comment type="cofactor">
    <cofactor evidence="1">
        <name>pyridoxal 5'-phosphate</name>
        <dbReference type="ChEBI" id="CHEBI:597326"/>
    </cofactor>
</comment>
<evidence type="ECO:0000313" key="8">
    <source>
        <dbReference type="Proteomes" id="UP000232875"/>
    </source>
</evidence>
<accession>A0A2N1JHH8</accession>
<evidence type="ECO:0000256" key="2">
    <source>
        <dbReference type="ARBA" id="ARBA00006966"/>
    </source>
</evidence>
<protein>
    <submittedName>
        <fullName evidence="7">Gly1p</fullName>
    </submittedName>
</protein>
<dbReference type="EMBL" id="KZ454987">
    <property type="protein sequence ID" value="PKI85988.1"/>
    <property type="molecule type" value="Genomic_DNA"/>
</dbReference>
<feature type="domain" description="Aromatic amino acid beta-eliminating lyase/threonine aldolase" evidence="6">
    <location>
        <begin position="35"/>
        <end position="319"/>
    </location>
</feature>
<dbReference type="Gene3D" id="3.40.640.10">
    <property type="entry name" value="Type I PLP-dependent aspartate aminotransferase-like (Major domain)"/>
    <property type="match status" value="1"/>
</dbReference>
<evidence type="ECO:0000259" key="6">
    <source>
        <dbReference type="Pfam" id="PF01212"/>
    </source>
</evidence>
<dbReference type="NCBIfam" id="NF041359">
    <property type="entry name" value="GntG_guanitoxin"/>
    <property type="match status" value="1"/>
</dbReference>
<dbReference type="InterPro" id="IPR001597">
    <property type="entry name" value="ArAA_b-elim_lyase/Thr_aldolase"/>
</dbReference>
<dbReference type="GO" id="GO:0008732">
    <property type="term" value="F:L-allo-threonine aldolase activity"/>
    <property type="evidence" value="ECO:0007669"/>
    <property type="project" value="TreeGrafter"/>
</dbReference>
<evidence type="ECO:0000256" key="1">
    <source>
        <dbReference type="ARBA" id="ARBA00001933"/>
    </source>
</evidence>
<sequence length="348" mass="37265">MMGRPRLDPTKPLVPPLRIPSLEEAEHAYTINGYNLISDTFTLPTPAQRTAMATAICGDAVFGSDEPTRLLEDTVAALAGKEASIFLPSGTLSNQLAVHAHISRIGGPSSILCDCRSHIYCHETGGLAYHSRCMTQAIMPKNGHHLCLEDVAAGAVLNEDQHAAPTRVVSLENTLNGTIMPQGEIVRISEWVHTHGLALHLDGARIWNVAAETSTPLDVLCAPFDTVSMCLSKGMGAPVGTVLVGRASLIRRVHTFRKLFGGGMRQTGVLANAALVSLHDIFPKLRATHELARRCAAMMQAHSIPLTVPTETNMVWIDPAAASISPAAFAERAKALTPSIHLLPSRLI</sequence>
<evidence type="ECO:0000256" key="4">
    <source>
        <dbReference type="ARBA" id="ARBA00023239"/>
    </source>
</evidence>
<keyword evidence="3" id="KW-0663">Pyridoxal phosphate</keyword>
<keyword evidence="4" id="KW-0456">Lyase</keyword>
<dbReference type="PIRSF" id="PIRSF017617">
    <property type="entry name" value="Thr_aldolase"/>
    <property type="match status" value="1"/>
</dbReference>
<dbReference type="GO" id="GO:0006567">
    <property type="term" value="P:L-threonine catabolic process"/>
    <property type="evidence" value="ECO:0007669"/>
    <property type="project" value="TreeGrafter"/>
</dbReference>
<dbReference type="InterPro" id="IPR015424">
    <property type="entry name" value="PyrdxlP-dep_Trfase"/>
</dbReference>
<proteinExistence type="inferred from homology"/>
<dbReference type="SUPFAM" id="SSF53383">
    <property type="entry name" value="PLP-dependent transferases"/>
    <property type="match status" value="1"/>
</dbReference>
<reference evidence="7 8" key="1">
    <citation type="submission" date="2017-10" db="EMBL/GenBank/DDBJ databases">
        <title>A novel species of cold-tolerant Malassezia isolated from bats.</title>
        <authorList>
            <person name="Lorch J.M."/>
            <person name="Palmer J.M."/>
            <person name="Vanderwolf K.J."/>
            <person name="Schmidt K.Z."/>
            <person name="Verant M.L."/>
            <person name="Weller T.J."/>
            <person name="Blehert D.S."/>
        </authorList>
    </citation>
    <scope>NUCLEOTIDE SEQUENCE [LARGE SCALE GENOMIC DNA]</scope>
    <source>
        <strain evidence="7 8">NWHC:44797-103</strain>
    </source>
</reference>
<dbReference type="Proteomes" id="UP000232875">
    <property type="component" value="Unassembled WGS sequence"/>
</dbReference>
<dbReference type="GO" id="GO:0005829">
    <property type="term" value="C:cytosol"/>
    <property type="evidence" value="ECO:0007669"/>
    <property type="project" value="TreeGrafter"/>
</dbReference>